<keyword evidence="3" id="KW-1185">Reference proteome</keyword>
<feature type="compositionally biased region" description="Basic and acidic residues" evidence="1">
    <location>
        <begin position="14"/>
        <end position="30"/>
    </location>
</feature>
<reference evidence="2 3" key="1">
    <citation type="submission" date="2024-03" db="EMBL/GenBank/DDBJ databases">
        <title>Whole genome sequencing of Streptomyces racemochromogenes, to identify antimicrobial biosynthetic gene clusters.</title>
        <authorList>
            <person name="Suryawanshi P."/>
            <person name="Krishnaraj P.U."/>
            <person name="Arun Y.P."/>
            <person name="Suryawanshi M.P."/>
            <person name="Rakshit O."/>
        </authorList>
    </citation>
    <scope>NUCLEOTIDE SEQUENCE [LARGE SCALE GENOMIC DNA]</scope>
    <source>
        <strain evidence="2 3">AUDT626</strain>
    </source>
</reference>
<gene>
    <name evidence="2" type="ORF">WDV06_26300</name>
</gene>
<evidence type="ECO:0000256" key="1">
    <source>
        <dbReference type="SAM" id="MobiDB-lite"/>
    </source>
</evidence>
<dbReference type="InterPro" id="IPR045684">
    <property type="entry name" value="DUF6191"/>
</dbReference>
<protein>
    <submittedName>
        <fullName evidence="2">DUF6191 domain-containing protein</fullName>
    </submittedName>
</protein>
<evidence type="ECO:0000313" key="3">
    <source>
        <dbReference type="Proteomes" id="UP001610631"/>
    </source>
</evidence>
<organism evidence="2 3">
    <name type="scientific">Streptomyces racemochromogenes</name>
    <dbReference type="NCBI Taxonomy" id="67353"/>
    <lineage>
        <taxon>Bacteria</taxon>
        <taxon>Bacillati</taxon>
        <taxon>Actinomycetota</taxon>
        <taxon>Actinomycetes</taxon>
        <taxon>Kitasatosporales</taxon>
        <taxon>Streptomycetaceae</taxon>
        <taxon>Streptomyces</taxon>
    </lineage>
</organism>
<proteinExistence type="predicted"/>
<evidence type="ECO:0000313" key="2">
    <source>
        <dbReference type="EMBL" id="MFH7598575.1"/>
    </source>
</evidence>
<dbReference type="EMBL" id="JBBDHD010000087">
    <property type="protein sequence ID" value="MFH7598575.1"/>
    <property type="molecule type" value="Genomic_DNA"/>
</dbReference>
<feature type="region of interest" description="Disordered" evidence="1">
    <location>
        <begin position="1"/>
        <end position="82"/>
    </location>
</feature>
<accession>A0ABW7PKB9</accession>
<comment type="caution">
    <text evidence="2">The sequence shown here is derived from an EMBL/GenBank/DDBJ whole genome shotgun (WGS) entry which is preliminary data.</text>
</comment>
<dbReference type="Pfam" id="PF19690">
    <property type="entry name" value="DUF6191"/>
    <property type="match status" value="1"/>
</dbReference>
<dbReference type="Proteomes" id="UP001610631">
    <property type="component" value="Unassembled WGS sequence"/>
</dbReference>
<name>A0ABW7PKB9_9ACTN</name>
<sequence length="82" mass="8230">MFNMIEELFNPGRRHTDEEKKRLELSRTDVGDGDPGRGPIDLDSGTVLIRPAGGARPEAEGDAGGGAPGTGADAAPGGGGAS</sequence>